<feature type="domain" description="NB-ARC" evidence="2">
    <location>
        <begin position="198"/>
        <end position="299"/>
    </location>
</feature>
<dbReference type="EMBL" id="JACEIK010001680">
    <property type="protein sequence ID" value="MCD7471420.1"/>
    <property type="molecule type" value="Genomic_DNA"/>
</dbReference>
<sequence>MSFNGGGPSNNPSQFLKDSDTLLSILTIPLKLSIEIWKLHLVQAGYSAIGAFLQVLFDRMATREFLNLFRGRKHDTKILKKLQTTLKTLDVVYHADDLLDEVNTEALRIKVEGETEEEEGGHTSQKGHQVSDCISSLSAKFLDEIMPKIKETVEELECFVQQIDLLGLQKGSIINAKKVSLRLPSTSLVSESIIVGRDSEIEKIINLLLSEDANNKEFSVIPVVGLGGIGKTTLAQVVFNDERVKYHFNLRAWVCVSENYDILRITKSLLEEVGSSGVGISDNFNMLQTKLKEHLKNKKVPHNLG</sequence>
<name>A0ABS8TKJ0_DATST</name>
<dbReference type="InterPro" id="IPR002182">
    <property type="entry name" value="NB-ARC"/>
</dbReference>
<evidence type="ECO:0000313" key="3">
    <source>
        <dbReference type="EMBL" id="MCD7471420.1"/>
    </source>
</evidence>
<accession>A0ABS8TKJ0</accession>
<organism evidence="3 4">
    <name type="scientific">Datura stramonium</name>
    <name type="common">Jimsonweed</name>
    <name type="synonym">Common thornapple</name>
    <dbReference type="NCBI Taxonomy" id="4076"/>
    <lineage>
        <taxon>Eukaryota</taxon>
        <taxon>Viridiplantae</taxon>
        <taxon>Streptophyta</taxon>
        <taxon>Embryophyta</taxon>
        <taxon>Tracheophyta</taxon>
        <taxon>Spermatophyta</taxon>
        <taxon>Magnoliopsida</taxon>
        <taxon>eudicotyledons</taxon>
        <taxon>Gunneridae</taxon>
        <taxon>Pentapetalae</taxon>
        <taxon>asterids</taxon>
        <taxon>lamiids</taxon>
        <taxon>Solanales</taxon>
        <taxon>Solanaceae</taxon>
        <taxon>Solanoideae</taxon>
        <taxon>Datureae</taxon>
        <taxon>Datura</taxon>
    </lineage>
</organism>
<reference evidence="3 4" key="1">
    <citation type="journal article" date="2021" name="BMC Genomics">
        <title>Datura genome reveals duplications of psychoactive alkaloid biosynthetic genes and high mutation rate following tissue culture.</title>
        <authorList>
            <person name="Rajewski A."/>
            <person name="Carter-House D."/>
            <person name="Stajich J."/>
            <person name="Litt A."/>
        </authorList>
    </citation>
    <scope>NUCLEOTIDE SEQUENCE [LARGE SCALE GENOMIC DNA]</scope>
    <source>
        <strain evidence="3">AR-01</strain>
    </source>
</reference>
<comment type="caution">
    <text evidence="3">The sequence shown here is derived from an EMBL/GenBank/DDBJ whole genome shotgun (WGS) entry which is preliminary data.</text>
</comment>
<evidence type="ECO:0000313" key="4">
    <source>
        <dbReference type="Proteomes" id="UP000823775"/>
    </source>
</evidence>
<dbReference type="Pfam" id="PF00931">
    <property type="entry name" value="NB-ARC"/>
    <property type="match status" value="1"/>
</dbReference>
<evidence type="ECO:0000259" key="2">
    <source>
        <dbReference type="Pfam" id="PF00931"/>
    </source>
</evidence>
<evidence type="ECO:0000256" key="1">
    <source>
        <dbReference type="ARBA" id="ARBA00022821"/>
    </source>
</evidence>
<dbReference type="PANTHER" id="PTHR36766:SF40">
    <property type="entry name" value="DISEASE RESISTANCE PROTEIN RGA3"/>
    <property type="match status" value="1"/>
</dbReference>
<dbReference type="PANTHER" id="PTHR36766">
    <property type="entry name" value="PLANT BROAD-SPECTRUM MILDEW RESISTANCE PROTEIN RPW8"/>
    <property type="match status" value="1"/>
</dbReference>
<keyword evidence="4" id="KW-1185">Reference proteome</keyword>
<protein>
    <recommendedName>
        <fullName evidence="2">NB-ARC domain-containing protein</fullName>
    </recommendedName>
</protein>
<dbReference type="SUPFAM" id="SSF52540">
    <property type="entry name" value="P-loop containing nucleoside triphosphate hydrolases"/>
    <property type="match status" value="1"/>
</dbReference>
<dbReference type="InterPro" id="IPR027417">
    <property type="entry name" value="P-loop_NTPase"/>
</dbReference>
<dbReference type="Gene3D" id="3.40.50.300">
    <property type="entry name" value="P-loop containing nucleotide triphosphate hydrolases"/>
    <property type="match status" value="1"/>
</dbReference>
<keyword evidence="1" id="KW-0611">Plant defense</keyword>
<proteinExistence type="predicted"/>
<dbReference type="Proteomes" id="UP000823775">
    <property type="component" value="Unassembled WGS sequence"/>
</dbReference>
<gene>
    <name evidence="3" type="ORF">HAX54_011861</name>
</gene>